<dbReference type="Proteomes" id="UP000280197">
    <property type="component" value="Chromosome"/>
</dbReference>
<dbReference type="Pfam" id="PF18966">
    <property type="entry name" value="Lipoprotein_23"/>
    <property type="match status" value="1"/>
</dbReference>
<feature type="signal peptide" evidence="2">
    <location>
        <begin position="1"/>
        <end position="28"/>
    </location>
</feature>
<dbReference type="InterPro" id="IPR044058">
    <property type="entry name" value="Lipoprotein_23"/>
</dbReference>
<feature type="chain" id="PRO_5019247151" description="Lipoprotein" evidence="2">
    <location>
        <begin position="29"/>
        <end position="222"/>
    </location>
</feature>
<reference evidence="3 4" key="1">
    <citation type="submission" date="2018-12" db="EMBL/GenBank/DDBJ databases">
        <authorList>
            <person name="Li K."/>
        </authorList>
    </citation>
    <scope>NUCLEOTIDE SEQUENCE [LARGE SCALE GENOMIC DNA]</scope>
    <source>
        <strain evidence="4">CR22</strain>
    </source>
</reference>
<evidence type="ECO:0000256" key="1">
    <source>
        <dbReference type="SAM" id="MobiDB-lite"/>
    </source>
</evidence>
<name>A0A3S9HTU9_9ACTN</name>
<organism evidence="3 4">
    <name type="scientific">Streptomyces aquilus</name>
    <dbReference type="NCBI Taxonomy" id="2548456"/>
    <lineage>
        <taxon>Bacteria</taxon>
        <taxon>Bacillati</taxon>
        <taxon>Actinomycetota</taxon>
        <taxon>Actinomycetes</taxon>
        <taxon>Kitasatosporales</taxon>
        <taxon>Streptomycetaceae</taxon>
        <taxon>Streptomyces</taxon>
    </lineage>
</organism>
<protein>
    <recommendedName>
        <fullName evidence="5">Lipoprotein</fullName>
    </recommendedName>
</protein>
<evidence type="ECO:0000313" key="4">
    <source>
        <dbReference type="Proteomes" id="UP000280197"/>
    </source>
</evidence>
<evidence type="ECO:0000313" key="3">
    <source>
        <dbReference type="EMBL" id="AZP15556.1"/>
    </source>
</evidence>
<dbReference type="AlphaFoldDB" id="A0A3S9HTU9"/>
<gene>
    <name evidence="3" type="ORF">EJC51_05250</name>
</gene>
<keyword evidence="4" id="KW-1185">Reference proteome</keyword>
<dbReference type="KEGG" id="saqu:EJC51_05250"/>
<keyword evidence="2" id="KW-0732">Signal</keyword>
<proteinExistence type="predicted"/>
<feature type="region of interest" description="Disordered" evidence="1">
    <location>
        <begin position="30"/>
        <end position="49"/>
    </location>
</feature>
<dbReference type="PROSITE" id="PS51257">
    <property type="entry name" value="PROKAR_LIPOPROTEIN"/>
    <property type="match status" value="1"/>
</dbReference>
<dbReference type="EMBL" id="CP034463">
    <property type="protein sequence ID" value="AZP15556.1"/>
    <property type="molecule type" value="Genomic_DNA"/>
</dbReference>
<accession>A0A3S9HTU9</accession>
<evidence type="ECO:0000256" key="2">
    <source>
        <dbReference type="SAM" id="SignalP"/>
    </source>
</evidence>
<dbReference type="RefSeq" id="WP_126269934.1">
    <property type="nucleotide sequence ID" value="NZ_CP034463.1"/>
</dbReference>
<evidence type="ECO:0008006" key="5">
    <source>
        <dbReference type="Google" id="ProtNLM"/>
    </source>
</evidence>
<feature type="compositionally biased region" description="Low complexity" evidence="1">
    <location>
        <begin position="35"/>
        <end position="44"/>
    </location>
</feature>
<sequence length="222" mass="22429">MLVGVGKAWRRTACAAVLVSVLAGCSGAAEKDAEPSASPSASASEKVESAGTIGGTGSACLLPVGFDLAAEWKAEAIDGSTADPAGTAPVDEDMASVLRQGPVTLVCEIDAKPAGHLGFLRVFTGEAGPQDGDARAVLEAFVTAQDGADKAKYSTFETGGLAGAAVEYLATSELLDETKQESAFAVVTPDGPVVVHLGGADTGEHQDMLPAFELARKTLHTV</sequence>